<proteinExistence type="predicted"/>
<dbReference type="Gene3D" id="1.10.287.130">
    <property type="match status" value="1"/>
</dbReference>
<feature type="modified residue" description="4-aspartylphosphate" evidence="17">
    <location>
        <position position="836"/>
    </location>
</feature>
<evidence type="ECO:0000256" key="15">
    <source>
        <dbReference type="ARBA" id="ARBA00068150"/>
    </source>
</evidence>
<dbReference type="InterPro" id="IPR003660">
    <property type="entry name" value="HAMP_dom"/>
</dbReference>
<feature type="domain" description="Histidine kinase" evidence="20">
    <location>
        <begin position="400"/>
        <end position="621"/>
    </location>
</feature>
<dbReference type="InterPro" id="IPR003661">
    <property type="entry name" value="HisK_dim/P_dom"/>
</dbReference>
<dbReference type="GO" id="GO:0000155">
    <property type="term" value="F:phosphorelay sensor kinase activity"/>
    <property type="evidence" value="ECO:0007669"/>
    <property type="project" value="InterPro"/>
</dbReference>
<dbReference type="SMART" id="SM00388">
    <property type="entry name" value="HisKA"/>
    <property type="match status" value="1"/>
</dbReference>
<evidence type="ECO:0000256" key="3">
    <source>
        <dbReference type="ARBA" id="ARBA00012438"/>
    </source>
</evidence>
<dbReference type="Gene3D" id="6.10.340.10">
    <property type="match status" value="1"/>
</dbReference>
<evidence type="ECO:0000256" key="17">
    <source>
        <dbReference type="PROSITE-ProRule" id="PRU00169"/>
    </source>
</evidence>
<evidence type="ECO:0000259" key="21">
    <source>
        <dbReference type="PROSITE" id="PS50110"/>
    </source>
</evidence>
<evidence type="ECO:0000259" key="20">
    <source>
        <dbReference type="PROSITE" id="PS50109"/>
    </source>
</evidence>
<keyword evidence="12" id="KW-0902">Two-component regulatory system</keyword>
<sequence length="1051" mass="114456">MPIRLSITIKLIGYLLAASVVPLVIFGMTSYQLSRDAIVRLASEYNGRLLDNQRDYLRLQTEQVESLASSIIGIEDIADALVSVDADDSYAALATQAKMGYILSGYSGLKGLESIDLFTPSGRHFHVGSTLDISTVRWELRSRLYAASLASPQAIVWHGVEDNVNASSPLRKVLVATRLVRRIPPGGMTPEPVGMVVINYSTDHLHEHFSRLDMGKGGYLMVADRRGRLLVHPDKALIGQFLVPGFEALLRGEQGRVALRLGGQDVLLNYLRLDPMGWQVISILPQASLMAPMLRIGGFGLLALLACFLVISLVATRYSRRVVAPIRAISEGFQNIQQDRLEQVRPLPPSRTQDEIKEMVGWFNVFLDNLHGRRRSEEELRQAKESAEEANRAKGEFLANMSHEIRTPMNAIIGMTQLALDAGTAEEKRDFIVKANRSAQSLLGVINDILDFSKIDAGRLELESVPVSLNELISSLADVFASAAQDKNLELLFDVEPSLPCALSGDPLRLRQVLQNLINNALKFTPAGEVVVRVEKLDERASDVVCRFSVRDTGIGIEAGQLPRLFQSFFQTDSSVTRKYGGTGLGLAISKRLVELMGGRIGVDSQPGQGSCFWFELALAKLPGAEREPPALLGPLRVLVVDDNASARHILCSMCTSFGFVAQAVEGGPQALDALARGMNGQPYHLMLIDYHMPGLDGIETSRQLRQRQDLTQLPTVIMASMDERPLVAQQAQAAGVQAYVNKPVTASTLLDAIQKALGHPSTQVRAAPLSPEAGVPEAYRHLRGARILLVEDNRLNQEVALHFLRRVGLKVDVAAHGAEALDRLEQGPYEAVLMDCQMPVMDGYEATRRIRALPRFASLPIIAMTANALEGDRERSLAAGMNDHLSKPIDAHHLYQTLGRWVVPGAWGEEAVPAPPAEAPAPGADPALAAPGMPDPRHVNMESALLNLDGDAGLYRTVAELFLGDAPDSWAQFLGAWAGGDREGASRAAHTLKSMAANIGAEALREHAKALEAASREGDSPSIEERFPLLEQELRFVVSTLQGFLEGSAR</sequence>
<keyword evidence="10" id="KW-0067">ATP-binding</keyword>
<dbReference type="SMART" id="SM00304">
    <property type="entry name" value="HAMP"/>
    <property type="match status" value="1"/>
</dbReference>
<dbReference type="Gene3D" id="3.40.50.2300">
    <property type="match status" value="2"/>
</dbReference>
<feature type="domain" description="Response regulatory" evidence="21">
    <location>
        <begin position="787"/>
        <end position="903"/>
    </location>
</feature>
<dbReference type="Pfam" id="PF00072">
    <property type="entry name" value="Response_reg"/>
    <property type="match status" value="2"/>
</dbReference>
<protein>
    <recommendedName>
        <fullName evidence="15">Sensory/regulatory protein RpfC</fullName>
        <ecNumber evidence="3">2.7.13.3</ecNumber>
    </recommendedName>
</protein>
<dbReference type="SMART" id="SM00387">
    <property type="entry name" value="HATPase_c"/>
    <property type="match status" value="1"/>
</dbReference>
<keyword evidence="8" id="KW-0547">Nucleotide-binding</keyword>
<accession>A0A1I0CF82</accession>
<keyword evidence="9 24" id="KW-0418">Kinase</keyword>
<evidence type="ECO:0000256" key="1">
    <source>
        <dbReference type="ARBA" id="ARBA00000085"/>
    </source>
</evidence>
<keyword evidence="5 17" id="KW-0597">Phosphoprotein</keyword>
<evidence type="ECO:0000256" key="2">
    <source>
        <dbReference type="ARBA" id="ARBA00004651"/>
    </source>
</evidence>
<keyword evidence="25" id="KW-1185">Reference proteome</keyword>
<comment type="subunit">
    <text evidence="14">At low DSF concentrations, interacts with RpfF.</text>
</comment>
<dbReference type="AlphaFoldDB" id="A0A1I0CF82"/>
<dbReference type="CDD" id="cd16922">
    <property type="entry name" value="HATPase_EvgS-ArcB-TorS-like"/>
    <property type="match status" value="1"/>
</dbReference>
<dbReference type="PANTHER" id="PTHR45339:SF1">
    <property type="entry name" value="HYBRID SIGNAL TRANSDUCTION HISTIDINE KINASE J"/>
    <property type="match status" value="1"/>
</dbReference>
<keyword evidence="18" id="KW-0175">Coiled coil</keyword>
<dbReference type="SUPFAM" id="SSF55874">
    <property type="entry name" value="ATPase domain of HSP90 chaperone/DNA topoisomerase II/histidine kinase"/>
    <property type="match status" value="1"/>
</dbReference>
<feature type="transmembrane region" description="Helical" evidence="19">
    <location>
        <begin position="12"/>
        <end position="31"/>
    </location>
</feature>
<dbReference type="InterPro" id="IPR008207">
    <property type="entry name" value="Sig_transdc_His_kin_Hpt_dom"/>
</dbReference>
<evidence type="ECO:0000313" key="24">
    <source>
        <dbReference type="EMBL" id="SET17755.1"/>
    </source>
</evidence>
<evidence type="ECO:0000256" key="13">
    <source>
        <dbReference type="ARBA" id="ARBA00023136"/>
    </source>
</evidence>
<dbReference type="SUPFAM" id="SSF47226">
    <property type="entry name" value="Histidine-containing phosphotransfer domain, HPT domain"/>
    <property type="match status" value="1"/>
</dbReference>
<dbReference type="PANTHER" id="PTHR45339">
    <property type="entry name" value="HYBRID SIGNAL TRANSDUCTION HISTIDINE KINASE J"/>
    <property type="match status" value="1"/>
</dbReference>
<dbReference type="EMBL" id="FOIJ01000002">
    <property type="protein sequence ID" value="SET17755.1"/>
    <property type="molecule type" value="Genomic_DNA"/>
</dbReference>
<dbReference type="PROSITE" id="PS50110">
    <property type="entry name" value="RESPONSE_REGULATORY"/>
    <property type="match status" value="2"/>
</dbReference>
<keyword evidence="4" id="KW-1003">Cell membrane</keyword>
<dbReference type="PRINTS" id="PR00344">
    <property type="entry name" value="BCTRLSENSOR"/>
</dbReference>
<evidence type="ECO:0000256" key="19">
    <source>
        <dbReference type="SAM" id="Phobius"/>
    </source>
</evidence>
<gene>
    <name evidence="24" type="ORF">SAMN05443639_10280</name>
</gene>
<evidence type="ECO:0000256" key="12">
    <source>
        <dbReference type="ARBA" id="ARBA00023012"/>
    </source>
</evidence>
<dbReference type="Gene3D" id="3.30.450.20">
    <property type="entry name" value="PAS domain"/>
    <property type="match status" value="1"/>
</dbReference>
<name>A0A1I0CF82_9BACT</name>
<dbReference type="Pfam" id="PF00512">
    <property type="entry name" value="HisKA"/>
    <property type="match status" value="1"/>
</dbReference>
<comment type="catalytic activity">
    <reaction evidence="1">
        <text>ATP + protein L-histidine = ADP + protein N-phospho-L-histidine.</text>
        <dbReference type="EC" id="2.7.13.3"/>
    </reaction>
</comment>
<dbReference type="EC" id="2.7.13.3" evidence="3"/>
<dbReference type="Proteomes" id="UP000199181">
    <property type="component" value="Unassembled WGS sequence"/>
</dbReference>
<dbReference type="CDD" id="cd00082">
    <property type="entry name" value="HisKA"/>
    <property type="match status" value="1"/>
</dbReference>
<evidence type="ECO:0000256" key="6">
    <source>
        <dbReference type="ARBA" id="ARBA00022679"/>
    </source>
</evidence>
<feature type="transmembrane region" description="Helical" evidence="19">
    <location>
        <begin position="296"/>
        <end position="315"/>
    </location>
</feature>
<dbReference type="InterPro" id="IPR004358">
    <property type="entry name" value="Sig_transdc_His_kin-like_C"/>
</dbReference>
<evidence type="ECO:0000259" key="23">
    <source>
        <dbReference type="PROSITE" id="PS50894"/>
    </source>
</evidence>
<dbReference type="Gene3D" id="1.20.120.160">
    <property type="entry name" value="HPT domain"/>
    <property type="match status" value="1"/>
</dbReference>
<feature type="domain" description="HAMP" evidence="22">
    <location>
        <begin position="320"/>
        <end position="375"/>
    </location>
</feature>
<dbReference type="CDD" id="cd00156">
    <property type="entry name" value="REC"/>
    <property type="match status" value="1"/>
</dbReference>
<evidence type="ECO:0000256" key="4">
    <source>
        <dbReference type="ARBA" id="ARBA00022475"/>
    </source>
</evidence>
<dbReference type="GO" id="GO:0005524">
    <property type="term" value="F:ATP binding"/>
    <property type="evidence" value="ECO:0007669"/>
    <property type="project" value="UniProtKB-KW"/>
</dbReference>
<comment type="subcellular location">
    <subcellularLocation>
        <location evidence="2">Cell membrane</location>
        <topology evidence="2">Multi-pass membrane protein</topology>
    </subcellularLocation>
</comment>
<dbReference type="InterPro" id="IPR036641">
    <property type="entry name" value="HPT_dom_sf"/>
</dbReference>
<dbReference type="InterPro" id="IPR036097">
    <property type="entry name" value="HisK_dim/P_sf"/>
</dbReference>
<keyword evidence="11 19" id="KW-1133">Transmembrane helix</keyword>
<dbReference type="Pfam" id="PF00672">
    <property type="entry name" value="HAMP"/>
    <property type="match status" value="1"/>
</dbReference>
<feature type="coiled-coil region" evidence="18">
    <location>
        <begin position="373"/>
        <end position="400"/>
    </location>
</feature>
<keyword evidence="7 19" id="KW-0812">Transmembrane</keyword>
<dbReference type="Pfam" id="PF02518">
    <property type="entry name" value="HATPase_c"/>
    <property type="match status" value="1"/>
</dbReference>
<feature type="domain" description="HPt" evidence="23">
    <location>
        <begin position="952"/>
        <end position="1045"/>
    </location>
</feature>
<dbReference type="SMART" id="SM00073">
    <property type="entry name" value="HPT"/>
    <property type="match status" value="1"/>
</dbReference>
<reference evidence="25" key="1">
    <citation type="submission" date="2016-10" db="EMBL/GenBank/DDBJ databases">
        <authorList>
            <person name="Varghese N."/>
            <person name="Submissions S."/>
        </authorList>
    </citation>
    <scope>NUCLEOTIDE SEQUENCE [LARGE SCALE GENOMIC DNA]</scope>
    <source>
        <strain evidence="25">DSM 16858</strain>
    </source>
</reference>
<evidence type="ECO:0000256" key="16">
    <source>
        <dbReference type="PROSITE-ProRule" id="PRU00110"/>
    </source>
</evidence>
<dbReference type="GO" id="GO:0005886">
    <property type="term" value="C:plasma membrane"/>
    <property type="evidence" value="ECO:0007669"/>
    <property type="project" value="UniProtKB-SubCell"/>
</dbReference>
<evidence type="ECO:0000256" key="18">
    <source>
        <dbReference type="SAM" id="Coils"/>
    </source>
</evidence>
<dbReference type="PROSITE" id="PS50885">
    <property type="entry name" value="HAMP"/>
    <property type="match status" value="1"/>
</dbReference>
<dbReference type="FunFam" id="1.10.287.130:FF:000002">
    <property type="entry name" value="Two-component osmosensing histidine kinase"/>
    <property type="match status" value="1"/>
</dbReference>
<dbReference type="CDD" id="cd00088">
    <property type="entry name" value="HPT"/>
    <property type="match status" value="1"/>
</dbReference>
<dbReference type="Gene3D" id="3.30.565.10">
    <property type="entry name" value="Histidine kinase-like ATPase, C-terminal domain"/>
    <property type="match status" value="1"/>
</dbReference>
<feature type="domain" description="Response regulatory" evidence="21">
    <location>
        <begin position="637"/>
        <end position="758"/>
    </location>
</feature>
<dbReference type="InterPro" id="IPR005467">
    <property type="entry name" value="His_kinase_dom"/>
</dbReference>
<evidence type="ECO:0000256" key="7">
    <source>
        <dbReference type="ARBA" id="ARBA00022692"/>
    </source>
</evidence>
<evidence type="ECO:0000313" key="25">
    <source>
        <dbReference type="Proteomes" id="UP000199181"/>
    </source>
</evidence>
<dbReference type="InterPro" id="IPR036890">
    <property type="entry name" value="HATPase_C_sf"/>
</dbReference>
<evidence type="ECO:0000256" key="14">
    <source>
        <dbReference type="ARBA" id="ARBA00064003"/>
    </source>
</evidence>
<dbReference type="PROSITE" id="PS50894">
    <property type="entry name" value="HPT"/>
    <property type="match status" value="1"/>
</dbReference>
<evidence type="ECO:0000256" key="9">
    <source>
        <dbReference type="ARBA" id="ARBA00022777"/>
    </source>
</evidence>
<dbReference type="SMART" id="SM00448">
    <property type="entry name" value="REC"/>
    <property type="match status" value="2"/>
</dbReference>
<evidence type="ECO:0000256" key="8">
    <source>
        <dbReference type="ARBA" id="ARBA00022741"/>
    </source>
</evidence>
<dbReference type="CDD" id="cd17546">
    <property type="entry name" value="REC_hyHK_CKI1_RcsC-like"/>
    <property type="match status" value="1"/>
</dbReference>
<dbReference type="RefSeq" id="WP_093516124.1">
    <property type="nucleotide sequence ID" value="NZ_FOIJ01000002.1"/>
</dbReference>
<evidence type="ECO:0000259" key="22">
    <source>
        <dbReference type="PROSITE" id="PS50885"/>
    </source>
</evidence>
<feature type="modified residue" description="Phosphohistidine" evidence="16">
    <location>
        <position position="991"/>
    </location>
</feature>
<dbReference type="CDD" id="cd18774">
    <property type="entry name" value="PDC2_HK_sensor"/>
    <property type="match status" value="1"/>
</dbReference>
<dbReference type="Pfam" id="PF01627">
    <property type="entry name" value="Hpt"/>
    <property type="match status" value="1"/>
</dbReference>
<dbReference type="InterPro" id="IPR003594">
    <property type="entry name" value="HATPase_dom"/>
</dbReference>
<keyword evidence="13 19" id="KW-0472">Membrane</keyword>
<dbReference type="InterPro" id="IPR001789">
    <property type="entry name" value="Sig_transdc_resp-reg_receiver"/>
</dbReference>
<evidence type="ECO:0000256" key="5">
    <source>
        <dbReference type="ARBA" id="ARBA00022553"/>
    </source>
</evidence>
<organism evidence="24 25">
    <name type="scientific">Stigmatella erecta</name>
    <dbReference type="NCBI Taxonomy" id="83460"/>
    <lineage>
        <taxon>Bacteria</taxon>
        <taxon>Pseudomonadati</taxon>
        <taxon>Myxococcota</taxon>
        <taxon>Myxococcia</taxon>
        <taxon>Myxococcales</taxon>
        <taxon>Cystobacterineae</taxon>
        <taxon>Archangiaceae</taxon>
        <taxon>Stigmatella</taxon>
    </lineage>
</organism>
<dbReference type="InterPro" id="IPR011006">
    <property type="entry name" value="CheY-like_superfamily"/>
</dbReference>
<feature type="modified residue" description="4-aspartylphosphate" evidence="17">
    <location>
        <position position="690"/>
    </location>
</feature>
<evidence type="ECO:0000256" key="10">
    <source>
        <dbReference type="ARBA" id="ARBA00022840"/>
    </source>
</evidence>
<dbReference type="SUPFAM" id="SSF47384">
    <property type="entry name" value="Homodimeric domain of signal transducing histidine kinase"/>
    <property type="match status" value="1"/>
</dbReference>
<keyword evidence="6" id="KW-0808">Transferase</keyword>
<evidence type="ECO:0000256" key="11">
    <source>
        <dbReference type="ARBA" id="ARBA00022989"/>
    </source>
</evidence>
<dbReference type="FunFam" id="3.30.565.10:FF:000010">
    <property type="entry name" value="Sensor histidine kinase RcsC"/>
    <property type="match status" value="1"/>
</dbReference>
<dbReference type="PROSITE" id="PS50109">
    <property type="entry name" value="HIS_KIN"/>
    <property type="match status" value="1"/>
</dbReference>
<dbReference type="SUPFAM" id="SSF52172">
    <property type="entry name" value="CheY-like"/>
    <property type="match status" value="2"/>
</dbReference>